<evidence type="ECO:0008006" key="4">
    <source>
        <dbReference type="Google" id="ProtNLM"/>
    </source>
</evidence>
<evidence type="ECO:0000313" key="2">
    <source>
        <dbReference type="EMBL" id="MCU6685743.1"/>
    </source>
</evidence>
<keyword evidence="1" id="KW-0732">Signal</keyword>
<dbReference type="RefSeq" id="WP_158368427.1">
    <property type="nucleotide sequence ID" value="NZ_JAOQJU010000002.1"/>
</dbReference>
<protein>
    <recommendedName>
        <fullName evidence="4">Bypass of forespore C C-terminal domain-containing protein</fullName>
    </recommendedName>
</protein>
<evidence type="ECO:0000313" key="3">
    <source>
        <dbReference type="Proteomes" id="UP001652431"/>
    </source>
</evidence>
<sequence length="191" mass="21510">MKARWIMTCVVLLCAAAAVGFILTEDNAQMAASGEVVVLEENEGYLDMESNPLLSDTYPELEDAVRKYYSERKEDTGFVEDYHNVQIYTKKGRYKDSYVVFVRYDMKIKDIYTEVPGLGTLYVEKNADSGEYQIDSAPEQEGIQELVNTLASHGDVQSLMAQIQTDYENAVASDALLAEALQDLKNAYENR</sequence>
<comment type="caution">
    <text evidence="2">The sequence shown here is derived from an EMBL/GenBank/DDBJ whole genome shotgun (WGS) entry which is preliminary data.</text>
</comment>
<evidence type="ECO:0000256" key="1">
    <source>
        <dbReference type="SAM" id="SignalP"/>
    </source>
</evidence>
<dbReference type="Proteomes" id="UP001652431">
    <property type="component" value="Unassembled WGS sequence"/>
</dbReference>
<name>A0ABT2RK12_9FIRM</name>
<feature type="signal peptide" evidence="1">
    <location>
        <begin position="1"/>
        <end position="20"/>
    </location>
</feature>
<accession>A0ABT2RK12</accession>
<dbReference type="EMBL" id="JAOQJU010000002">
    <property type="protein sequence ID" value="MCU6685743.1"/>
    <property type="molecule type" value="Genomic_DNA"/>
</dbReference>
<keyword evidence="3" id="KW-1185">Reference proteome</keyword>
<reference evidence="2 3" key="1">
    <citation type="journal article" date="2021" name="ISME Commun">
        <title>Automated analysis of genomic sequences facilitates high-throughput and comprehensive description of bacteria.</title>
        <authorList>
            <person name="Hitch T.C.A."/>
        </authorList>
    </citation>
    <scope>NUCLEOTIDE SEQUENCE [LARGE SCALE GENOMIC DNA]</scope>
    <source>
        <strain evidence="2 3">Sanger_03</strain>
    </source>
</reference>
<organism evidence="2 3">
    <name type="scientific">Dorea acetigenes</name>
    <dbReference type="NCBI Taxonomy" id="2981787"/>
    <lineage>
        <taxon>Bacteria</taxon>
        <taxon>Bacillati</taxon>
        <taxon>Bacillota</taxon>
        <taxon>Clostridia</taxon>
        <taxon>Lachnospirales</taxon>
        <taxon>Lachnospiraceae</taxon>
        <taxon>Dorea</taxon>
    </lineage>
</organism>
<gene>
    <name evidence="2" type="ORF">OCV99_04065</name>
</gene>
<proteinExistence type="predicted"/>
<feature type="chain" id="PRO_5045209039" description="Bypass of forespore C C-terminal domain-containing protein" evidence="1">
    <location>
        <begin position="21"/>
        <end position="191"/>
    </location>
</feature>